<dbReference type="Proteomes" id="UP000287651">
    <property type="component" value="Unassembled WGS sequence"/>
</dbReference>
<organism evidence="1 2">
    <name type="scientific">Ensete ventricosum</name>
    <name type="common">Abyssinian banana</name>
    <name type="synonym">Musa ensete</name>
    <dbReference type="NCBI Taxonomy" id="4639"/>
    <lineage>
        <taxon>Eukaryota</taxon>
        <taxon>Viridiplantae</taxon>
        <taxon>Streptophyta</taxon>
        <taxon>Embryophyta</taxon>
        <taxon>Tracheophyta</taxon>
        <taxon>Spermatophyta</taxon>
        <taxon>Magnoliopsida</taxon>
        <taxon>Liliopsida</taxon>
        <taxon>Zingiberales</taxon>
        <taxon>Musaceae</taxon>
        <taxon>Ensete</taxon>
    </lineage>
</organism>
<proteinExistence type="predicted"/>
<evidence type="ECO:0000313" key="1">
    <source>
        <dbReference type="EMBL" id="RRT36140.1"/>
    </source>
</evidence>
<protein>
    <submittedName>
        <fullName evidence="1">Uncharacterized protein</fullName>
    </submittedName>
</protein>
<dbReference type="EMBL" id="AMZH03024020">
    <property type="protein sequence ID" value="RRT36140.1"/>
    <property type="molecule type" value="Genomic_DNA"/>
</dbReference>
<reference evidence="1 2" key="1">
    <citation type="journal article" date="2014" name="Agronomy (Basel)">
        <title>A Draft Genome Sequence for Ensete ventricosum, the Drought-Tolerant Tree Against Hunger.</title>
        <authorList>
            <person name="Harrison J."/>
            <person name="Moore K.A."/>
            <person name="Paszkiewicz K."/>
            <person name="Jones T."/>
            <person name="Grant M."/>
            <person name="Ambacheew D."/>
            <person name="Muzemil S."/>
            <person name="Studholme D.J."/>
        </authorList>
    </citation>
    <scope>NUCLEOTIDE SEQUENCE [LARGE SCALE GENOMIC DNA]</scope>
</reference>
<feature type="non-terminal residue" evidence="1">
    <location>
        <position position="1"/>
    </location>
</feature>
<sequence>LQKSQQSQPSVVYKISHRHQPPLLITFLHCVTTTSSPFRSFALASLCRAADCIPLLRQTTDYYRQQFSSSFSVIATTRPLSLLYSSPLATTAVATLGSNNSNPLFLPPLRPLLQPLQQQLHAPNRSSRFPVGLLPPMCIFLVICFSVKRSNLFCLLGCLSSVGDCPDSTLSGSR</sequence>
<gene>
    <name evidence="1" type="ORF">B296_00049663</name>
</gene>
<name>A0A426X9M1_ENSVE</name>
<comment type="caution">
    <text evidence="1">The sequence shown here is derived from an EMBL/GenBank/DDBJ whole genome shotgun (WGS) entry which is preliminary data.</text>
</comment>
<evidence type="ECO:0000313" key="2">
    <source>
        <dbReference type="Proteomes" id="UP000287651"/>
    </source>
</evidence>
<dbReference type="AlphaFoldDB" id="A0A426X9M1"/>
<accession>A0A426X9M1</accession>